<keyword evidence="2 10" id="KW-0560">Oxidoreductase</keyword>
<evidence type="ECO:0000256" key="6">
    <source>
        <dbReference type="ARBA" id="ARBA00039102"/>
    </source>
</evidence>
<dbReference type="InterPro" id="IPR011032">
    <property type="entry name" value="GroES-like_sf"/>
</dbReference>
<organism evidence="10 11">
    <name type="scientific">Streptomyces achromogenes</name>
    <dbReference type="NCBI Taxonomy" id="67255"/>
    <lineage>
        <taxon>Bacteria</taxon>
        <taxon>Bacillati</taxon>
        <taxon>Actinomycetota</taxon>
        <taxon>Actinomycetes</taxon>
        <taxon>Kitasatosporales</taxon>
        <taxon>Streptomycetaceae</taxon>
        <taxon>Streptomyces</taxon>
    </lineage>
</organism>
<evidence type="ECO:0000256" key="3">
    <source>
        <dbReference type="ARBA" id="ARBA00037678"/>
    </source>
</evidence>
<evidence type="ECO:0000256" key="1">
    <source>
        <dbReference type="ARBA" id="ARBA00001947"/>
    </source>
</evidence>
<evidence type="ECO:0000256" key="2">
    <source>
        <dbReference type="ARBA" id="ARBA00023002"/>
    </source>
</evidence>
<evidence type="ECO:0000313" key="10">
    <source>
        <dbReference type="EMBL" id="MDQ0686551.1"/>
    </source>
</evidence>
<dbReference type="RefSeq" id="WP_307046244.1">
    <property type="nucleotide sequence ID" value="NZ_JAUSYA010000001.1"/>
</dbReference>
<dbReference type="SUPFAM" id="SSF51735">
    <property type="entry name" value="NAD(P)-binding Rossmann-fold domains"/>
    <property type="match status" value="1"/>
</dbReference>
<sequence length="383" mass="40654">MASEGPGVMRRRARRLVMPPGRGALTCEAFDLPPHVDAHRVVRPLFVGICGTDLDILAGGRDDTARILGHEAVVHVPERRQRNAAGEEAHGGLYLVNPVDPHDQDRIVGHSEEGMLQEAVCLSEATSWAARLIPVRAGLAPLLAVVSEPLAVAVYSLGLLGAPGTVTRLLVVGAGPMGVVTAVAARLLGVPEVTLVDGSERRVQSAVDNGFVEEGLASCPSSRRFPAAAALYGGSGPDAVALCVGRGQRREALGQAIAVAAAGACIDLTTGFRPGEKISEIPDVELNLIRRRNVCGSPRSGRRVEARTREGKIIHLTGHRGTSPEHMSRAMDMLLRHPDVFRRVITDVVSVEDAPRAVSDIVLQRRDPNTAPYRKLVVSLGPS</sequence>
<proteinExistence type="inferred from homology"/>
<comment type="cofactor">
    <cofactor evidence="1">
        <name>Zn(2+)</name>
        <dbReference type="ChEBI" id="CHEBI:29105"/>
    </cofactor>
</comment>
<dbReference type="PANTHER" id="PTHR43401:SF2">
    <property type="entry name" value="L-THREONINE 3-DEHYDROGENASE"/>
    <property type="match status" value="1"/>
</dbReference>
<reference evidence="10 11" key="1">
    <citation type="submission" date="2023-07" db="EMBL/GenBank/DDBJ databases">
        <title>Comparative genomics of wheat-associated soil bacteria to identify genetic determinants of phenazine resistance.</title>
        <authorList>
            <person name="Mouncey N."/>
        </authorList>
    </citation>
    <scope>NUCLEOTIDE SEQUENCE [LARGE SCALE GENOMIC DNA]</scope>
    <source>
        <strain evidence="10 11">W4I19-2</strain>
    </source>
</reference>
<dbReference type="EMBL" id="JAUSYA010000001">
    <property type="protein sequence ID" value="MDQ0686551.1"/>
    <property type="molecule type" value="Genomic_DNA"/>
</dbReference>
<dbReference type="EC" id="1.1.1.329" evidence="6"/>
<comment type="function">
    <text evidence="3">Catalyzes the oxidation of 2-deoxy-scyllo-inosamine (DOIA) with NAD(+) or NADP(+), forming 3-amino-2,3-dideoxy-scyllo-inosose (amino-DOI).</text>
</comment>
<name>A0ABU0Q852_STRAH</name>
<gene>
    <name evidence="10" type="ORF">QFZ56_005514</name>
</gene>
<evidence type="ECO:0000256" key="4">
    <source>
        <dbReference type="ARBA" id="ARBA00037908"/>
    </source>
</evidence>
<comment type="catalytic activity">
    <reaction evidence="8">
        <text>2-deoxy-scyllo-inosamine + NAD(+) = 3-amino-2,3-dideoxy-scyllo-inosose + NADH + H(+)</text>
        <dbReference type="Rhea" id="RHEA:33883"/>
        <dbReference type="ChEBI" id="CHEBI:15378"/>
        <dbReference type="ChEBI" id="CHEBI:57540"/>
        <dbReference type="ChEBI" id="CHEBI:57945"/>
        <dbReference type="ChEBI" id="CHEBI:65002"/>
        <dbReference type="ChEBI" id="CHEBI:65003"/>
        <dbReference type="EC" id="1.1.1.329"/>
    </reaction>
</comment>
<comment type="caution">
    <text evidence="10">The sequence shown here is derived from an EMBL/GenBank/DDBJ whole genome shotgun (WGS) entry which is preliminary data.</text>
</comment>
<evidence type="ECO:0000256" key="9">
    <source>
        <dbReference type="ARBA" id="ARBA00049085"/>
    </source>
</evidence>
<comment type="catalytic activity">
    <reaction evidence="9">
        <text>2-deoxy-scyllo-inosamine + NADP(+) = 3-amino-2,3-dideoxy-scyllo-inosose + NADPH + H(+)</text>
        <dbReference type="Rhea" id="RHEA:33879"/>
        <dbReference type="ChEBI" id="CHEBI:15378"/>
        <dbReference type="ChEBI" id="CHEBI:57783"/>
        <dbReference type="ChEBI" id="CHEBI:58349"/>
        <dbReference type="ChEBI" id="CHEBI:65002"/>
        <dbReference type="ChEBI" id="CHEBI:65003"/>
        <dbReference type="EC" id="1.1.1.329"/>
    </reaction>
</comment>
<dbReference type="Proteomes" id="UP001243364">
    <property type="component" value="Unassembled WGS sequence"/>
</dbReference>
<dbReference type="PANTHER" id="PTHR43401">
    <property type="entry name" value="L-THREONINE 3-DEHYDROGENASE"/>
    <property type="match status" value="1"/>
</dbReference>
<dbReference type="Gene3D" id="3.90.180.10">
    <property type="entry name" value="Medium-chain alcohol dehydrogenases, catalytic domain"/>
    <property type="match status" value="2"/>
</dbReference>
<evidence type="ECO:0000256" key="8">
    <source>
        <dbReference type="ARBA" id="ARBA00048685"/>
    </source>
</evidence>
<evidence type="ECO:0000256" key="7">
    <source>
        <dbReference type="ARBA" id="ARBA00039387"/>
    </source>
</evidence>
<dbReference type="InterPro" id="IPR036291">
    <property type="entry name" value="NAD(P)-bd_dom_sf"/>
</dbReference>
<evidence type="ECO:0000313" key="11">
    <source>
        <dbReference type="Proteomes" id="UP001243364"/>
    </source>
</evidence>
<dbReference type="InterPro" id="IPR050129">
    <property type="entry name" value="Zn_alcohol_dh"/>
</dbReference>
<dbReference type="SUPFAM" id="SSF50129">
    <property type="entry name" value="GroES-like"/>
    <property type="match status" value="1"/>
</dbReference>
<evidence type="ECO:0000256" key="5">
    <source>
        <dbReference type="ARBA" id="ARBA00038004"/>
    </source>
</evidence>
<dbReference type="Gene3D" id="3.40.50.720">
    <property type="entry name" value="NAD(P)-binding Rossmann-like Domain"/>
    <property type="match status" value="1"/>
</dbReference>
<accession>A0ABU0Q852</accession>
<keyword evidence="11" id="KW-1185">Reference proteome</keyword>
<protein>
    <recommendedName>
        <fullName evidence="7">2-deoxy-scyllo-inosamine dehydrogenase</fullName>
        <ecNumber evidence="6">1.1.1.329</ecNumber>
    </recommendedName>
</protein>
<comment type="pathway">
    <text evidence="4">Metabolic intermediate biosynthesis; 2-deoxystreptamine biosynthesis; 2-deoxystreptamine from D-glucose 6-phosphate: step 3/4.</text>
</comment>
<dbReference type="GO" id="GO:0016491">
    <property type="term" value="F:oxidoreductase activity"/>
    <property type="evidence" value="ECO:0007669"/>
    <property type="project" value="UniProtKB-KW"/>
</dbReference>
<comment type="similarity">
    <text evidence="5">Belongs to the zinc-containing alcohol dehydrogenase family. DOIA dehydrogenase subfamily.</text>
</comment>